<accession>A0ABN8S2R1</accession>
<feature type="region of interest" description="Disordered" evidence="1">
    <location>
        <begin position="1"/>
        <end position="23"/>
    </location>
</feature>
<keyword evidence="4" id="KW-1185">Reference proteome</keyword>
<feature type="compositionally biased region" description="Basic and acidic residues" evidence="1">
    <location>
        <begin position="317"/>
        <end position="326"/>
    </location>
</feature>
<comment type="caution">
    <text evidence="3">The sequence shown here is derived from an EMBL/GenBank/DDBJ whole genome shotgun (WGS) entry which is preliminary data.</text>
</comment>
<dbReference type="InterPro" id="IPR003323">
    <property type="entry name" value="OTU_dom"/>
</dbReference>
<dbReference type="CDD" id="cd22758">
    <property type="entry name" value="OTU_232R-like"/>
    <property type="match status" value="1"/>
</dbReference>
<evidence type="ECO:0000313" key="3">
    <source>
        <dbReference type="EMBL" id="CAH3185843.1"/>
    </source>
</evidence>
<gene>
    <name evidence="3" type="ORF">PLOB_00033450</name>
</gene>
<evidence type="ECO:0000256" key="1">
    <source>
        <dbReference type="SAM" id="MobiDB-lite"/>
    </source>
</evidence>
<dbReference type="Gene3D" id="3.90.70.80">
    <property type="match status" value="1"/>
</dbReference>
<feature type="region of interest" description="Disordered" evidence="1">
    <location>
        <begin position="267"/>
        <end position="339"/>
    </location>
</feature>
<dbReference type="Proteomes" id="UP001159405">
    <property type="component" value="Unassembled WGS sequence"/>
</dbReference>
<proteinExistence type="predicted"/>
<dbReference type="EMBL" id="CALNXK010000447">
    <property type="protein sequence ID" value="CAH3185843.1"/>
    <property type="molecule type" value="Genomic_DNA"/>
</dbReference>
<feature type="domain" description="OTU" evidence="2">
    <location>
        <begin position="125"/>
        <end position="213"/>
    </location>
</feature>
<dbReference type="Pfam" id="PF02338">
    <property type="entry name" value="OTU"/>
    <property type="match status" value="1"/>
</dbReference>
<sequence length="412" mass="46707">MYEPTDKDRRERRKNASVVRQQASDASKRCCERMIRCHGRSHPPSRYNVGEKVYVRLPGKDNLKNRKRQVFEAIIVKRNLNVHSYKVNYISSVTGKRVTKWIPVDDITSLTLKEEKRKQRLARLSRKRKLSHKKKYHIVMEKDDYQIVIEDQGFEIVFNPPGWISTLEMIPDNEFSSWNDYVEYMARNHTYGDQITLFAAANIFNIDVHIVSTLGIGAQHVFHPSSNSPLGSIYLGHFAENHGEHYVSLAPSLHDTEDRDNLVDSQSLDLGLDSNTARPTETDDCRGDTDKTTRLTEVDSSGNNNGEGPKGIDLNEVNDHNDDINDRSSGTYSNDNENTTAITDVGVDETTDRLTETGTPSINDDCNTCTHCLLEQVSMTVINPQVLPEFIPMILMIAVGKLNMLDLILVTI</sequence>
<evidence type="ECO:0000313" key="4">
    <source>
        <dbReference type="Proteomes" id="UP001159405"/>
    </source>
</evidence>
<reference evidence="3 4" key="1">
    <citation type="submission" date="2022-05" db="EMBL/GenBank/DDBJ databases">
        <authorList>
            <consortium name="Genoscope - CEA"/>
            <person name="William W."/>
        </authorList>
    </citation>
    <scope>NUCLEOTIDE SEQUENCE [LARGE SCALE GENOMIC DNA]</scope>
</reference>
<feature type="compositionally biased region" description="Basic and acidic residues" evidence="1">
    <location>
        <begin position="280"/>
        <end position="297"/>
    </location>
</feature>
<organism evidence="3 4">
    <name type="scientific">Porites lobata</name>
    <dbReference type="NCBI Taxonomy" id="104759"/>
    <lineage>
        <taxon>Eukaryota</taxon>
        <taxon>Metazoa</taxon>
        <taxon>Cnidaria</taxon>
        <taxon>Anthozoa</taxon>
        <taxon>Hexacorallia</taxon>
        <taxon>Scleractinia</taxon>
        <taxon>Fungiina</taxon>
        <taxon>Poritidae</taxon>
        <taxon>Porites</taxon>
    </lineage>
</organism>
<feature type="compositionally biased region" description="Polar residues" evidence="1">
    <location>
        <begin position="327"/>
        <end position="339"/>
    </location>
</feature>
<evidence type="ECO:0000259" key="2">
    <source>
        <dbReference type="Pfam" id="PF02338"/>
    </source>
</evidence>
<feature type="compositionally biased region" description="Polar residues" evidence="1">
    <location>
        <begin position="267"/>
        <end position="279"/>
    </location>
</feature>
<name>A0ABN8S2R1_9CNID</name>
<protein>
    <recommendedName>
        <fullName evidence="2">OTU domain-containing protein</fullName>
    </recommendedName>
</protein>